<dbReference type="SUPFAM" id="SSF53383">
    <property type="entry name" value="PLP-dependent transferases"/>
    <property type="match status" value="1"/>
</dbReference>
<dbReference type="PANTHER" id="PTHR11601:SF34">
    <property type="entry name" value="CYSTEINE DESULFURASE"/>
    <property type="match status" value="1"/>
</dbReference>
<organism evidence="7">
    <name type="scientific">African swine fever virus</name>
    <name type="common">ASFV</name>
    <dbReference type="NCBI Taxonomy" id="10497"/>
    <lineage>
        <taxon>Viruses</taxon>
        <taxon>Varidnaviria</taxon>
        <taxon>Bamfordvirae</taxon>
        <taxon>Nucleocytoviricota</taxon>
        <taxon>Pokkesviricetes</taxon>
        <taxon>Asfuvirales</taxon>
        <taxon>Asfarviridae</taxon>
        <taxon>Asfivirus</taxon>
        <taxon>Asfivirus haemorrhagiae</taxon>
    </lineage>
</organism>
<dbReference type="EMBL" id="MT956648">
    <property type="protein sequence ID" value="QRY19149.1"/>
    <property type="molecule type" value="Genomic_DNA"/>
</dbReference>
<gene>
    <name evidence="7" type="primary">BA71V-QP383R (j11R)</name>
</gene>
<organismHost>
    <name type="scientific">Ornithodoros moubata</name>
    <name type="common">Soft tick</name>
    <name type="synonym">Argasid tick</name>
    <dbReference type="NCBI Taxonomy" id="6938"/>
</organismHost>
<dbReference type="Proteomes" id="UP000663362">
    <property type="component" value="Segment"/>
</dbReference>
<proteinExistence type="inferred from homology"/>
<organismHost>
    <name type="scientific">Ornithodoros</name>
    <name type="common">relapsing fever ticks</name>
    <dbReference type="NCBI Taxonomy" id="6937"/>
</organismHost>
<organismHost>
    <name type="scientific">Potamochoerus larvatus</name>
    <name type="common">Bushpig</name>
    <dbReference type="NCBI Taxonomy" id="273792"/>
</organismHost>
<organismHost>
    <name type="scientific">Sus scrofa</name>
    <name type="common">Pig</name>
    <dbReference type="NCBI Taxonomy" id="9823"/>
</organismHost>
<feature type="domain" description="Aminotransferase class V" evidence="6">
    <location>
        <begin position="48"/>
        <end position="216"/>
    </location>
</feature>
<comment type="similarity">
    <text evidence="3">Belongs to the class-V pyridoxal-phosphate-dependent aminotransferase family. NifS/IscS subfamily.</text>
</comment>
<evidence type="ECO:0000313" key="7">
    <source>
        <dbReference type="EMBL" id="QRY19149.1"/>
    </source>
</evidence>
<dbReference type="InterPro" id="IPR015424">
    <property type="entry name" value="PyrdxlP-dep_Trfase"/>
</dbReference>
<organismHost>
    <name type="scientific">Phacochoerus africanus</name>
    <name type="common">Warthog</name>
    <dbReference type="NCBI Taxonomy" id="41426"/>
</organismHost>
<dbReference type="InterPro" id="IPR000192">
    <property type="entry name" value="Aminotrans_V_dom"/>
</dbReference>
<dbReference type="PANTHER" id="PTHR11601">
    <property type="entry name" value="CYSTEINE DESULFURYLASE FAMILY MEMBER"/>
    <property type="match status" value="1"/>
</dbReference>
<accession>A0A895A439</accession>
<dbReference type="Pfam" id="PF00266">
    <property type="entry name" value="Aminotran_5"/>
    <property type="match status" value="1"/>
</dbReference>
<evidence type="ECO:0000256" key="2">
    <source>
        <dbReference type="ARBA" id="ARBA00004328"/>
    </source>
</evidence>
<dbReference type="InterPro" id="IPR015421">
    <property type="entry name" value="PyrdxlP-dep_Trfase_major"/>
</dbReference>
<evidence type="ECO:0000259" key="6">
    <source>
        <dbReference type="Pfam" id="PF00266"/>
    </source>
</evidence>
<reference evidence="7" key="1">
    <citation type="journal article" name="Virol. J.">
        <title>The first complete genome sequence of the African swine fever virus genotype X and serogroup 7 isolated in domestic pigs from the Democratic Republic of Congo.</title>
        <authorList>
            <person name="Bisimwa P.N."/>
            <person name="Ongus J.R."/>
            <person name="Steinaa L."/>
            <person name="Bisimwa E.B."/>
            <person name="Bochere E."/>
            <person name="Machuka E.M."/>
            <person name="Entfellner J.D."/>
            <person name="Okoth E."/>
            <person name="Pelle R."/>
        </authorList>
    </citation>
    <scope>NUCLEOTIDE SEQUENCE</scope>
    <source>
        <strain evidence="7">Uvira B53</strain>
    </source>
</reference>
<dbReference type="InterPro" id="IPR015422">
    <property type="entry name" value="PyrdxlP-dep_Trfase_small"/>
</dbReference>
<dbReference type="Gene3D" id="3.40.640.10">
    <property type="entry name" value="Type I PLP-dependent aspartate aminotransferase-like (Major domain)"/>
    <property type="match status" value="1"/>
</dbReference>
<protein>
    <recommendedName>
        <fullName evidence="4">NifS-like protein</fullName>
    </recommendedName>
</protein>
<organismHost>
    <name type="scientific">Phacochoerus aethiopicus</name>
    <name type="common">Warthog</name>
    <dbReference type="NCBI Taxonomy" id="85517"/>
</organismHost>
<sequence length="423" mass="46169">MASILTLDGLYAEVPKFLPEALREGCAGKKPLNFYIQQILNLMGCDGNEYHVLFTSSSEEANTHMIMAAVRRHLLRTQQRPHVIIGAAEPPSVTECVKALAQEKRCVYTIIPLKNFEIDPVAVYDAIQSNTCLACISGTNAVVKTFNKLQEISKVLGAIPLHSEMSDVVYQGCIKQHPPADSFSLNSLYGFLGVGVLGIKKKAMQGLGPLIFGGGLRGGSPNVPGIHAMYKTLTQQRPSIKKINTVHKLFMKILKKHQHVYLPIEGMSSNGMPSNGIPSNGIPSNGMPSNGMPSNGIPSNGMPSNGMPSNGMPSNGMPSSGIPVEGPKSLPGYILFSVGRSAEELQKKIFTKFNVKVGRIDNLQEVLFRIKIPQKYWETLLFIQLREDLTKEDIKRVMAILMYLDTVTPRGSLPPPSYSSSFS</sequence>
<evidence type="ECO:0000256" key="5">
    <source>
        <dbReference type="ARBA" id="ARBA00022844"/>
    </source>
</evidence>
<comment type="cofactor">
    <cofactor evidence="1">
        <name>pyridoxal 5'-phosphate</name>
        <dbReference type="ChEBI" id="CHEBI:597326"/>
    </cofactor>
</comment>
<evidence type="ECO:0000256" key="1">
    <source>
        <dbReference type="ARBA" id="ARBA00001933"/>
    </source>
</evidence>
<evidence type="ECO:0000256" key="4">
    <source>
        <dbReference type="ARBA" id="ARBA00021783"/>
    </source>
</evidence>
<evidence type="ECO:0000256" key="3">
    <source>
        <dbReference type="ARBA" id="ARBA00006490"/>
    </source>
</evidence>
<keyword evidence="5" id="KW-0946">Virion</keyword>
<comment type="subcellular location">
    <subcellularLocation>
        <location evidence="2">Virion</location>
    </subcellularLocation>
</comment>
<name>A0A895A439_ASF</name>
<dbReference type="Gene3D" id="3.90.1150.10">
    <property type="entry name" value="Aspartate Aminotransferase, domain 1"/>
    <property type="match status" value="1"/>
</dbReference>
<dbReference type="GO" id="GO:0044423">
    <property type="term" value="C:virion component"/>
    <property type="evidence" value="ECO:0007669"/>
    <property type="project" value="UniProtKB-KW"/>
</dbReference>